<dbReference type="InterPro" id="IPR051178">
    <property type="entry name" value="TfdA_dioxygenase"/>
</dbReference>
<evidence type="ECO:0000313" key="8">
    <source>
        <dbReference type="Proteomes" id="UP001302274"/>
    </source>
</evidence>
<evidence type="ECO:0000256" key="1">
    <source>
        <dbReference type="ARBA" id="ARBA00005896"/>
    </source>
</evidence>
<evidence type="ECO:0000313" key="7">
    <source>
        <dbReference type="EMBL" id="MEA9356048.1"/>
    </source>
</evidence>
<dbReference type="Gene3D" id="3.60.130.10">
    <property type="entry name" value="Clavaminate synthase-like"/>
    <property type="match status" value="1"/>
</dbReference>
<evidence type="ECO:0000259" key="6">
    <source>
        <dbReference type="Pfam" id="PF02668"/>
    </source>
</evidence>
<dbReference type="Proteomes" id="UP001302274">
    <property type="component" value="Unassembled WGS sequence"/>
</dbReference>
<comment type="similarity">
    <text evidence="1">Belongs to the TfdA dioxygenase family.</text>
</comment>
<dbReference type="InterPro" id="IPR042098">
    <property type="entry name" value="TauD-like_sf"/>
</dbReference>
<dbReference type="EC" id="1.14.11.-" evidence="7"/>
<feature type="domain" description="TauD/TfdA-like" evidence="6">
    <location>
        <begin position="8"/>
        <end position="226"/>
    </location>
</feature>
<keyword evidence="2" id="KW-0479">Metal-binding</keyword>
<proteinExistence type="inferred from homology"/>
<dbReference type="RefSeq" id="WP_323575721.1">
    <property type="nucleotide sequence ID" value="NZ_JAYGJQ010000001.1"/>
</dbReference>
<name>A0ABU5VUI6_9BACT</name>
<keyword evidence="3 7" id="KW-0223">Dioxygenase</keyword>
<protein>
    <submittedName>
        <fullName evidence="7">TauD/TfdA family dioxygenase</fullName>
        <ecNumber evidence="7">1.14.11.-</ecNumber>
    </submittedName>
</protein>
<comment type="caution">
    <text evidence="7">The sequence shown here is derived from an EMBL/GenBank/DDBJ whole genome shotgun (WGS) entry which is preliminary data.</text>
</comment>
<organism evidence="7 8">
    <name type="scientific">Bacteriovorax antarcticus</name>
    <dbReference type="NCBI Taxonomy" id="3088717"/>
    <lineage>
        <taxon>Bacteria</taxon>
        <taxon>Pseudomonadati</taxon>
        <taxon>Bdellovibrionota</taxon>
        <taxon>Bacteriovoracia</taxon>
        <taxon>Bacteriovoracales</taxon>
        <taxon>Bacteriovoracaceae</taxon>
        <taxon>Bacteriovorax</taxon>
    </lineage>
</organism>
<evidence type="ECO:0000256" key="3">
    <source>
        <dbReference type="ARBA" id="ARBA00022964"/>
    </source>
</evidence>
<keyword evidence="8" id="KW-1185">Reference proteome</keyword>
<dbReference type="SUPFAM" id="SSF51197">
    <property type="entry name" value="Clavaminate synthase-like"/>
    <property type="match status" value="1"/>
</dbReference>
<dbReference type="PANTHER" id="PTHR43779">
    <property type="entry name" value="DIOXYGENASE RV0097-RELATED"/>
    <property type="match status" value="1"/>
</dbReference>
<evidence type="ECO:0000256" key="2">
    <source>
        <dbReference type="ARBA" id="ARBA00022723"/>
    </source>
</evidence>
<dbReference type="Pfam" id="PF02668">
    <property type="entry name" value="TauD"/>
    <property type="match status" value="1"/>
</dbReference>
<sequence length="230" mass="26113">MSTSKLSGLKIIRDQQFSDSELLNFAQGLSEKLGELEDKILHWDFGPIMDMKFNPAAPNYLFSSENVPLHWDGAFYKEPSYLLFYCTETSGTGGETLFLNTELLWDSLTADEKEECSKIILKYSTEKKAHYGGEITVPLVQTHPLTGKTILRIAQKVETTLNPVTLTILGASDAADFYQRMEKKLSDPKFLYTHAWKKGDVVICDNFTYLHGRKALEGNLTRSFKRIQIL</sequence>
<evidence type="ECO:0000256" key="5">
    <source>
        <dbReference type="ARBA" id="ARBA00023004"/>
    </source>
</evidence>
<dbReference type="InterPro" id="IPR003819">
    <property type="entry name" value="TauD/TfdA-like"/>
</dbReference>
<dbReference type="EMBL" id="JAYGJQ010000001">
    <property type="protein sequence ID" value="MEA9356048.1"/>
    <property type="molecule type" value="Genomic_DNA"/>
</dbReference>
<keyword evidence="4 7" id="KW-0560">Oxidoreductase</keyword>
<dbReference type="GO" id="GO:0051213">
    <property type="term" value="F:dioxygenase activity"/>
    <property type="evidence" value="ECO:0007669"/>
    <property type="project" value="UniProtKB-KW"/>
</dbReference>
<reference evidence="7 8" key="1">
    <citation type="submission" date="2023-11" db="EMBL/GenBank/DDBJ databases">
        <title>A Novel Polar Bacteriovorax (B. antarcticus) Isolated from the Biocrust in Antarctica.</title>
        <authorList>
            <person name="Mun W."/>
            <person name="Choi S.Y."/>
            <person name="Mitchell R.J."/>
        </authorList>
    </citation>
    <scope>NUCLEOTIDE SEQUENCE [LARGE SCALE GENOMIC DNA]</scope>
    <source>
        <strain evidence="7 8">PP10</strain>
    </source>
</reference>
<keyword evidence="5" id="KW-0408">Iron</keyword>
<accession>A0ABU5VUI6</accession>
<evidence type="ECO:0000256" key="4">
    <source>
        <dbReference type="ARBA" id="ARBA00023002"/>
    </source>
</evidence>
<gene>
    <name evidence="7" type="ORF">SHI21_07545</name>
</gene>
<dbReference type="PANTHER" id="PTHR43779:SF3">
    <property type="entry name" value="(3R)-3-[(CARBOXYMETHYL)AMINO]FATTY ACID OXYGENASE_DECARBOXYLASE"/>
    <property type="match status" value="1"/>
</dbReference>